<dbReference type="AlphaFoldDB" id="A0A0E1VVL7"/>
<dbReference type="HOGENOM" id="CLU_2951409_0_0_4"/>
<dbReference type="EMBL" id="CM000833">
    <property type="protein sequence ID" value="EET04918.1"/>
    <property type="molecule type" value="Genomic_DNA"/>
</dbReference>
<evidence type="ECO:0000313" key="2">
    <source>
        <dbReference type="EMBL" id="EET04918.1"/>
    </source>
</evidence>
<name>A0A0E1VVL7_BURPE</name>
<gene>
    <name evidence="2" type="ORF">BURPS1710A_A0638</name>
</gene>
<accession>A0A0E1VVL7</accession>
<evidence type="ECO:0000256" key="1">
    <source>
        <dbReference type="SAM" id="MobiDB-lite"/>
    </source>
</evidence>
<feature type="region of interest" description="Disordered" evidence="1">
    <location>
        <begin position="34"/>
        <end position="59"/>
    </location>
</feature>
<dbReference type="GeneID" id="93063249"/>
<dbReference type="RefSeq" id="WP_004528321.1">
    <property type="nucleotide sequence ID" value="NZ_CM000833.1"/>
</dbReference>
<organism evidence="2">
    <name type="scientific">Burkholderia pseudomallei 1710a</name>
    <dbReference type="NCBI Taxonomy" id="320371"/>
    <lineage>
        <taxon>Bacteria</taxon>
        <taxon>Pseudomonadati</taxon>
        <taxon>Pseudomonadota</taxon>
        <taxon>Betaproteobacteria</taxon>
        <taxon>Burkholderiales</taxon>
        <taxon>Burkholderiaceae</taxon>
        <taxon>Burkholderia</taxon>
        <taxon>pseudomallei group</taxon>
    </lineage>
</organism>
<protein>
    <submittedName>
        <fullName evidence="2">Uncharacterized protein</fullName>
    </submittedName>
</protein>
<sequence>MECSLNREVKIFIREIPASFARIVSFINHGGGQWPSIGAPGPNERRAKTGARMWSIDDD</sequence>
<proteinExistence type="predicted"/>
<reference evidence="2" key="1">
    <citation type="submission" date="2009-05" db="EMBL/GenBank/DDBJ databases">
        <authorList>
            <person name="Harkins D.M."/>
            <person name="DeShazer D."/>
            <person name="Woods D.E."/>
            <person name="Brinkac L.M."/>
            <person name="Brown K.A."/>
            <person name="Hung G.C."/>
            <person name="Tuanyok A."/>
            <person name="Zhang B."/>
            <person name="Nierman W.C."/>
        </authorList>
    </citation>
    <scope>NUCLEOTIDE SEQUENCE [LARGE SCALE GENOMIC DNA]</scope>
    <source>
        <strain evidence="2">1710a</strain>
    </source>
</reference>
<dbReference type="Proteomes" id="UP000001812">
    <property type="component" value="Chromosome II"/>
</dbReference>